<dbReference type="Pfam" id="PF08463">
    <property type="entry name" value="EcoEI_R_C"/>
    <property type="match status" value="1"/>
</dbReference>
<dbReference type="InterPro" id="IPR013670">
    <property type="entry name" value="EcoEI_R_C_dom"/>
</dbReference>
<dbReference type="GO" id="GO:0006304">
    <property type="term" value="P:DNA modification"/>
    <property type="evidence" value="ECO:0007669"/>
    <property type="project" value="InterPro"/>
</dbReference>
<keyword evidence="3" id="KW-0067">ATP-binding</keyword>
<keyword evidence="3" id="KW-0347">Helicase</keyword>
<keyword evidence="3" id="KW-0378">Hydrolase</keyword>
<evidence type="ECO:0000256" key="1">
    <source>
        <dbReference type="SAM" id="MobiDB-lite"/>
    </source>
</evidence>
<dbReference type="InterPro" id="IPR027417">
    <property type="entry name" value="P-loop_NTPase"/>
</dbReference>
<keyword evidence="4" id="KW-1185">Reference proteome</keyword>
<dbReference type="GO" id="GO:0016787">
    <property type="term" value="F:hydrolase activity"/>
    <property type="evidence" value="ECO:0007669"/>
    <property type="project" value="InterPro"/>
</dbReference>
<dbReference type="CDD" id="cd18032">
    <property type="entry name" value="DEXHc_RE_I_III_res"/>
    <property type="match status" value="1"/>
</dbReference>
<dbReference type="PROSITE" id="PS51192">
    <property type="entry name" value="HELICASE_ATP_BIND_1"/>
    <property type="match status" value="1"/>
</dbReference>
<accession>A0A4P6ZLS1</accession>
<dbReference type="InterPro" id="IPR001650">
    <property type="entry name" value="Helicase_C-like"/>
</dbReference>
<dbReference type="Gene3D" id="3.40.50.300">
    <property type="entry name" value="P-loop containing nucleotide triphosphate hydrolases"/>
    <property type="match status" value="2"/>
</dbReference>
<protein>
    <submittedName>
        <fullName evidence="3">DEAD/DEAH box helicase</fullName>
    </submittedName>
</protein>
<dbReference type="GO" id="GO:0005524">
    <property type="term" value="F:ATP binding"/>
    <property type="evidence" value="ECO:0007669"/>
    <property type="project" value="InterPro"/>
</dbReference>
<dbReference type="InterPro" id="IPR050742">
    <property type="entry name" value="Helicase_Restrict-Modif_Enz"/>
</dbReference>
<dbReference type="PANTHER" id="PTHR47396:SF1">
    <property type="entry name" value="ATP-DEPENDENT HELICASE IRC3-RELATED"/>
    <property type="match status" value="1"/>
</dbReference>
<dbReference type="PANTHER" id="PTHR47396">
    <property type="entry name" value="TYPE I RESTRICTION ENZYME ECOKI R PROTEIN"/>
    <property type="match status" value="1"/>
</dbReference>
<feature type="domain" description="Helicase ATP-binding" evidence="2">
    <location>
        <begin position="178"/>
        <end position="351"/>
    </location>
</feature>
<proteinExistence type="predicted"/>
<dbReference type="EMBL" id="CP034726">
    <property type="protein sequence ID" value="QBP18180.1"/>
    <property type="molecule type" value="Genomic_DNA"/>
</dbReference>
<dbReference type="SUPFAM" id="SSF52540">
    <property type="entry name" value="P-loop containing nucleoside triphosphate hydrolases"/>
    <property type="match status" value="1"/>
</dbReference>
<dbReference type="NCBIfam" id="NF046051">
    <property type="entry name" value="restrict_EcoAI"/>
    <property type="match status" value="1"/>
</dbReference>
<gene>
    <name evidence="3" type="ORF">ELX58_03295</name>
</gene>
<feature type="region of interest" description="Disordered" evidence="1">
    <location>
        <begin position="559"/>
        <end position="594"/>
    </location>
</feature>
<dbReference type="REBASE" id="309547">
    <property type="entry name" value="Lsp75ORF3290P"/>
</dbReference>
<dbReference type="KEGG" id="lji:ELX58_03295"/>
<dbReference type="Pfam" id="PF04851">
    <property type="entry name" value="ResIII"/>
    <property type="match status" value="1"/>
</dbReference>
<dbReference type="GO" id="GO:0004386">
    <property type="term" value="F:helicase activity"/>
    <property type="evidence" value="ECO:0007669"/>
    <property type="project" value="UniProtKB-KW"/>
</dbReference>
<dbReference type="RefSeq" id="WP_133441741.1">
    <property type="nucleotide sequence ID" value="NZ_CP034726.1"/>
</dbReference>
<keyword evidence="3" id="KW-0547">Nucleotide-binding</keyword>
<sequence length="792" mass="91269">MSEEDTKTHYINPKLRQSGWYDGKNVRMEYKDKPLYYTDGKINSFNGQRGERRGKFLDYLLYCPDIHHKIAVIEAKRYDLPEGKGMQQGLTYARDLKIPFVFTSNGHDFVFKDRLIASDDVHIPMDKFPTPKELLTKYVKEAHLGKDGLNLLKSQYYYRRGSISPRYYQVNAINQTLKAVAKGQHHIMFVMATGTGKTYTAFQIAWRLMHAKDLHHPINKVLYLVDRNILADQPMNGDFRAMKDVSVKLSRKQWKDPASLPAYKLYFGLYQQLFSHGKDQHLYKNFDQNFFDLIIIDEAHRGSANLDSNWHSILNYFAPKGSNTIVVGMTATPNERHGANLSYFGKPVYNYTLKQGINDGFLAPYSVIRVGTNIDEHGFTPYNGQKDVNGYPIKLQQYNTKDFDRTIIIPQRDMAVAKFVTDYLKKNGRNEKVIIFCMDINHARRMRYALIHFNQDLQHKYNDDYVAQITSGVDDAQAQLSRFEAPNSQYPVLVTTSDMLRTGVNAKDVKIIVLDTNINSMTEFKQIIGRGTRLDTENGKKSFVIIDFRNATRLFSDPKFDGTPDDIEDVTSTSQLKDHQQKMQSKPKSTGSDSVTHYIPEVNAKVYVNDAYVYHFDKNGHRITDDIRIYDKNNILSEFHSLKDFLKSWNSAARKSLFLKELRKHGILIPELRKQDKSLDKYDDFDVITHLAFDTPALSKHDRVNNVKKQGVIYKYHGQAREVLKALLEKFQKPGIDVGSLENIKTLQLPEFTHRFGDVVNVVLHDFGSKKNYTKAIDSIINSMYNDHPSAA</sequence>
<evidence type="ECO:0000259" key="2">
    <source>
        <dbReference type="PROSITE" id="PS51192"/>
    </source>
</evidence>
<reference evidence="4" key="1">
    <citation type="submission" date="2018-12" db="EMBL/GenBank/DDBJ databases">
        <title>A new species of lactobacillus.</title>
        <authorList>
            <person name="Jian Y."/>
            <person name="Xin L."/>
            <person name="Hong Z.J."/>
            <person name="Ming L.Z."/>
            <person name="Hong X.Z."/>
        </authorList>
    </citation>
    <scope>NUCLEOTIDE SEQUENCE [LARGE SCALE GENOMIC DNA]</scope>
    <source>
        <strain evidence="4">HSLZ-75</strain>
    </source>
</reference>
<dbReference type="InterPro" id="IPR006935">
    <property type="entry name" value="Helicase/UvrB_N"/>
</dbReference>
<dbReference type="GO" id="GO:0003677">
    <property type="term" value="F:DNA binding"/>
    <property type="evidence" value="ECO:0007669"/>
    <property type="project" value="InterPro"/>
</dbReference>
<dbReference type="InterPro" id="IPR014001">
    <property type="entry name" value="Helicase_ATP-bd"/>
</dbReference>
<name>A0A4P6ZLS1_9LACO</name>
<dbReference type="Pfam" id="PF00271">
    <property type="entry name" value="Helicase_C"/>
    <property type="match status" value="1"/>
</dbReference>
<dbReference type="Gene3D" id="3.90.1570.30">
    <property type="match status" value="1"/>
</dbReference>
<evidence type="ECO:0000313" key="3">
    <source>
        <dbReference type="EMBL" id="QBP18180.1"/>
    </source>
</evidence>
<dbReference type="GO" id="GO:0005829">
    <property type="term" value="C:cytosol"/>
    <property type="evidence" value="ECO:0007669"/>
    <property type="project" value="TreeGrafter"/>
</dbReference>
<dbReference type="Proteomes" id="UP000294321">
    <property type="component" value="Chromosome"/>
</dbReference>
<dbReference type="SMART" id="SM00487">
    <property type="entry name" value="DEXDc"/>
    <property type="match status" value="1"/>
</dbReference>
<dbReference type="AlphaFoldDB" id="A0A4P6ZLS1"/>
<dbReference type="OrthoDB" id="9758243at2"/>
<feature type="compositionally biased region" description="Polar residues" evidence="1">
    <location>
        <begin position="582"/>
        <end position="594"/>
    </location>
</feature>
<evidence type="ECO:0000313" key="4">
    <source>
        <dbReference type="Proteomes" id="UP000294321"/>
    </source>
</evidence>
<organism evidence="3 4">
    <name type="scientific">Acetilactobacillus jinshanensis</name>
    <dbReference type="NCBI Taxonomy" id="1720083"/>
    <lineage>
        <taxon>Bacteria</taxon>
        <taxon>Bacillati</taxon>
        <taxon>Bacillota</taxon>
        <taxon>Bacilli</taxon>
        <taxon>Lactobacillales</taxon>
        <taxon>Lactobacillaceae</taxon>
        <taxon>Acetilactobacillus</taxon>
    </lineage>
</organism>